<name>A0ABR2B184_9ROSI</name>
<evidence type="ECO:0000313" key="3">
    <source>
        <dbReference type="Proteomes" id="UP001472677"/>
    </source>
</evidence>
<gene>
    <name evidence="2" type="ORF">V6N12_001351</name>
</gene>
<feature type="domain" description="DUF4283" evidence="1">
    <location>
        <begin position="102"/>
        <end position="156"/>
    </location>
</feature>
<dbReference type="Pfam" id="PF14111">
    <property type="entry name" value="DUF4283"/>
    <property type="match status" value="1"/>
</dbReference>
<dbReference type="EMBL" id="JBBPBM010000216">
    <property type="protein sequence ID" value="KAK8500465.1"/>
    <property type="molecule type" value="Genomic_DNA"/>
</dbReference>
<reference evidence="2 3" key="1">
    <citation type="journal article" date="2024" name="G3 (Bethesda)">
        <title>Genome assembly of Hibiscus sabdariffa L. provides insights into metabolisms of medicinal natural products.</title>
        <authorList>
            <person name="Kim T."/>
        </authorList>
    </citation>
    <scope>NUCLEOTIDE SEQUENCE [LARGE SCALE GENOMIC DNA]</scope>
    <source>
        <strain evidence="2">TK-2024</strain>
        <tissue evidence="2">Old leaves</tissue>
    </source>
</reference>
<accession>A0ABR2B184</accession>
<dbReference type="InterPro" id="IPR025558">
    <property type="entry name" value="DUF4283"/>
</dbReference>
<comment type="caution">
    <text evidence="2">The sequence shown here is derived from an EMBL/GenBank/DDBJ whole genome shotgun (WGS) entry which is preliminary data.</text>
</comment>
<organism evidence="2 3">
    <name type="scientific">Hibiscus sabdariffa</name>
    <name type="common">roselle</name>
    <dbReference type="NCBI Taxonomy" id="183260"/>
    <lineage>
        <taxon>Eukaryota</taxon>
        <taxon>Viridiplantae</taxon>
        <taxon>Streptophyta</taxon>
        <taxon>Embryophyta</taxon>
        <taxon>Tracheophyta</taxon>
        <taxon>Spermatophyta</taxon>
        <taxon>Magnoliopsida</taxon>
        <taxon>eudicotyledons</taxon>
        <taxon>Gunneridae</taxon>
        <taxon>Pentapetalae</taxon>
        <taxon>rosids</taxon>
        <taxon>malvids</taxon>
        <taxon>Malvales</taxon>
        <taxon>Malvaceae</taxon>
        <taxon>Malvoideae</taxon>
        <taxon>Hibiscus</taxon>
    </lineage>
</organism>
<protein>
    <recommendedName>
        <fullName evidence="1">DUF4283 domain-containing protein</fullName>
    </recommendedName>
</protein>
<evidence type="ECO:0000313" key="2">
    <source>
        <dbReference type="EMBL" id="KAK8500465.1"/>
    </source>
</evidence>
<keyword evidence="3" id="KW-1185">Reference proteome</keyword>
<evidence type="ECO:0000259" key="1">
    <source>
        <dbReference type="Pfam" id="PF14111"/>
    </source>
</evidence>
<dbReference type="Proteomes" id="UP001472677">
    <property type="component" value="Unassembled WGS sequence"/>
</dbReference>
<sequence>MVDISDSSLVSLPGDLNLLDFPPLGVASDDGDKVAPMVAATKEGVVVGSGVVVDVAEVAAAAPGSGKVEWNFINQSLCFSPSADICGRKIVQPPSLVLSDGAKQWSNALIGNFLGKSPPLAVFQKTADKLWGKEGSVVIRFLAPSVYMINFPSQRDKCLKGVSAVGGVILKEDESIGASSSKAIVNREPDHVTQDCVVQDCSAQEVSGSDVENANKFAALGDGSENLGFDVVVVDDSRKCRAAVGGVAELMQQLKPKEKVPKKRGKGK</sequence>
<proteinExistence type="predicted"/>